<dbReference type="Gene3D" id="1.10.150.20">
    <property type="entry name" value="5' to 3' exonuclease, C-terminal subdomain"/>
    <property type="match status" value="1"/>
</dbReference>
<evidence type="ECO:0000313" key="9">
    <source>
        <dbReference type="EMBL" id="QHT07170.1"/>
    </source>
</evidence>
<dbReference type="InterPro" id="IPR001357">
    <property type="entry name" value="BRCT_dom"/>
</dbReference>
<protein>
    <recommendedName>
        <fullName evidence="1">DNA ligase (NAD(+))</fullName>
        <ecNumber evidence="1">6.5.1.2</ecNumber>
    </recommendedName>
</protein>
<dbReference type="CDD" id="cd17748">
    <property type="entry name" value="BRCT_DNA_ligase_like"/>
    <property type="match status" value="1"/>
</dbReference>
<keyword evidence="4" id="KW-0479">Metal-binding</keyword>
<keyword evidence="5" id="KW-0862">Zinc</keyword>
<dbReference type="AlphaFoldDB" id="A0A6C0CTG8"/>
<dbReference type="Pfam" id="PF03120">
    <property type="entry name" value="OB_DNA_ligase"/>
    <property type="match status" value="1"/>
</dbReference>
<dbReference type="InterPro" id="IPR010994">
    <property type="entry name" value="RuvA_2-like"/>
</dbReference>
<dbReference type="GO" id="GO:0006260">
    <property type="term" value="P:DNA replication"/>
    <property type="evidence" value="ECO:0007669"/>
    <property type="project" value="UniProtKB-KW"/>
</dbReference>
<comment type="catalytic activity">
    <reaction evidence="7">
        <text>NAD(+) + (deoxyribonucleotide)n-3'-hydroxyl + 5'-phospho-(deoxyribonucleotide)m = (deoxyribonucleotide)n+m + AMP + beta-nicotinamide D-nucleotide.</text>
        <dbReference type="EC" id="6.5.1.2"/>
    </reaction>
</comment>
<dbReference type="GO" id="GO:0003911">
    <property type="term" value="F:DNA ligase (NAD+) activity"/>
    <property type="evidence" value="ECO:0007669"/>
    <property type="project" value="UniProtKB-EC"/>
</dbReference>
<proteinExistence type="predicted"/>
<dbReference type="GO" id="GO:0046872">
    <property type="term" value="F:metal ion binding"/>
    <property type="evidence" value="ECO:0007669"/>
    <property type="project" value="UniProtKB-KW"/>
</dbReference>
<dbReference type="SUPFAM" id="SSF56091">
    <property type="entry name" value="DNA ligase/mRNA capping enzyme, catalytic domain"/>
    <property type="match status" value="1"/>
</dbReference>
<sequence length="638" mass="72328">MVQFDIDRYIANPKKYLDSISVGDLITFLKKANDYYRNKETTLINDDLYDYAMTYLEIKDPDHPFLDYVGAEVDNKTKLPIWMGSQDKIRDDPKALTKWANKYTPPYIISDKLDGNSGLVVYKDGKFNLYTRGDGEYGQNISLLLPYIKHTDWDVSAYKNISFIVRGELIISKKNWATIKDVGANARNVVAGLLHSKKINVKVAEKLDFVAYELVEPKMDYQASLEMLHKIGISTIDYNVIGKEELTLEYLSDYLIRRREESPYVIDGVVVRENKHNPIITGKNPKYSFAFKTIHTHEQAEVVVSHIEWNVSKDGYIIPLVHFNPIYIGDVKIKQATGHHANNIKENVIGPGARIIIIRSGDVIPYILRVLSPAANGKPQFPEIEYEWNETGVDIRVKKGAINLDQQLSQMVHFVNTLDIKYVAEGIIKKLFEHGVQTISHFVALQKADLLLIEGIQEKGADKIYKSIQSRMKTVTCEELMVASNLFGRGFGLKTIQLIVQEHPDILKLVLLKELKPIKGVGPKTAKQFLEGLPIFYEFLKELGITKCKTSKKVVIEPMLFSNGQDFNGKSFVFTGFRNKEWEQKIEALGGKISGSVSKKTFMVVAGDINDISAKVVKGKELGILISKDTFAKKYNFE</sequence>
<dbReference type="InterPro" id="IPR004150">
    <property type="entry name" value="NAD_DNA_ligase_OB"/>
</dbReference>
<dbReference type="PROSITE" id="PS50172">
    <property type="entry name" value="BRCT"/>
    <property type="match status" value="1"/>
</dbReference>
<organism evidence="9">
    <name type="scientific">viral metagenome</name>
    <dbReference type="NCBI Taxonomy" id="1070528"/>
    <lineage>
        <taxon>unclassified sequences</taxon>
        <taxon>metagenomes</taxon>
        <taxon>organismal metagenomes</taxon>
    </lineage>
</organism>
<dbReference type="Pfam" id="PF00533">
    <property type="entry name" value="BRCT"/>
    <property type="match status" value="1"/>
</dbReference>
<dbReference type="SMART" id="SM00532">
    <property type="entry name" value="LIGANc"/>
    <property type="match status" value="1"/>
</dbReference>
<dbReference type="GO" id="GO:0006281">
    <property type="term" value="P:DNA repair"/>
    <property type="evidence" value="ECO:0007669"/>
    <property type="project" value="InterPro"/>
</dbReference>
<keyword evidence="2" id="KW-0436">Ligase</keyword>
<evidence type="ECO:0000256" key="2">
    <source>
        <dbReference type="ARBA" id="ARBA00022598"/>
    </source>
</evidence>
<evidence type="ECO:0000256" key="3">
    <source>
        <dbReference type="ARBA" id="ARBA00022705"/>
    </source>
</evidence>
<reference evidence="9" key="1">
    <citation type="journal article" date="2020" name="Nature">
        <title>Giant virus diversity and host interactions through global metagenomics.</title>
        <authorList>
            <person name="Schulz F."/>
            <person name="Roux S."/>
            <person name="Paez-Espino D."/>
            <person name="Jungbluth S."/>
            <person name="Walsh D.A."/>
            <person name="Denef V.J."/>
            <person name="McMahon K.D."/>
            <person name="Konstantinidis K.T."/>
            <person name="Eloe-Fadrosh E.A."/>
            <person name="Kyrpides N.C."/>
            <person name="Woyke T."/>
        </authorList>
    </citation>
    <scope>NUCLEOTIDE SEQUENCE</scope>
    <source>
        <strain evidence="9">GVMAG-M-3300021962-46</strain>
    </source>
</reference>
<feature type="domain" description="BRCT" evidence="8">
    <location>
        <begin position="562"/>
        <end position="638"/>
    </location>
</feature>
<dbReference type="SUPFAM" id="SSF52113">
    <property type="entry name" value="BRCT domain"/>
    <property type="match status" value="1"/>
</dbReference>
<dbReference type="SUPFAM" id="SSF50249">
    <property type="entry name" value="Nucleic acid-binding proteins"/>
    <property type="match status" value="1"/>
</dbReference>
<dbReference type="InterPro" id="IPR001679">
    <property type="entry name" value="DNA_ligase"/>
</dbReference>
<dbReference type="EMBL" id="MN739480">
    <property type="protein sequence ID" value="QHT07170.1"/>
    <property type="molecule type" value="Genomic_DNA"/>
</dbReference>
<dbReference type="SUPFAM" id="SSF47781">
    <property type="entry name" value="RuvA domain 2-like"/>
    <property type="match status" value="1"/>
</dbReference>
<evidence type="ECO:0000256" key="4">
    <source>
        <dbReference type="ARBA" id="ARBA00022723"/>
    </source>
</evidence>
<evidence type="ECO:0000256" key="5">
    <source>
        <dbReference type="ARBA" id="ARBA00022833"/>
    </source>
</evidence>
<keyword evidence="3" id="KW-0235">DNA replication</keyword>
<accession>A0A6C0CTG8</accession>
<name>A0A6C0CTG8_9ZZZZ</name>
<evidence type="ECO:0000256" key="7">
    <source>
        <dbReference type="ARBA" id="ARBA00034005"/>
    </source>
</evidence>
<dbReference type="PIRSF" id="PIRSF001604">
    <property type="entry name" value="LigA"/>
    <property type="match status" value="1"/>
</dbReference>
<evidence type="ECO:0000256" key="6">
    <source>
        <dbReference type="ARBA" id="ARBA00023027"/>
    </source>
</evidence>
<dbReference type="Gene3D" id="2.40.50.140">
    <property type="entry name" value="Nucleic acid-binding proteins"/>
    <property type="match status" value="1"/>
</dbReference>
<dbReference type="EC" id="6.5.1.2" evidence="1"/>
<dbReference type="Pfam" id="PF01653">
    <property type="entry name" value="DNA_ligase_aden"/>
    <property type="match status" value="1"/>
</dbReference>
<dbReference type="Gene3D" id="3.30.470.30">
    <property type="entry name" value="DNA ligase/mRNA capping enzyme"/>
    <property type="match status" value="1"/>
</dbReference>
<dbReference type="InterPro" id="IPR013840">
    <property type="entry name" value="DNAligase_N"/>
</dbReference>
<evidence type="ECO:0000256" key="1">
    <source>
        <dbReference type="ARBA" id="ARBA00012722"/>
    </source>
</evidence>
<dbReference type="InterPro" id="IPR012340">
    <property type="entry name" value="NA-bd_OB-fold"/>
</dbReference>
<dbReference type="InterPro" id="IPR036420">
    <property type="entry name" value="BRCT_dom_sf"/>
</dbReference>
<dbReference type="InterPro" id="IPR013839">
    <property type="entry name" value="DNAligase_adenylation"/>
</dbReference>
<evidence type="ECO:0000259" key="8">
    <source>
        <dbReference type="PROSITE" id="PS50172"/>
    </source>
</evidence>
<keyword evidence="6" id="KW-0520">NAD</keyword>
<dbReference type="Gene3D" id="3.40.50.10190">
    <property type="entry name" value="BRCT domain"/>
    <property type="match status" value="1"/>
</dbReference>